<sequence>MPSTSFGEKQWSPTWDSLPGDIRLLILEALVQDGCTLGRLATVSREWQTEIERYNFAKITLKPSRLVDFGSMVHRNRALVKYIWFCLELDDYDCTKCAPRMLTYEQLEAVLAVGDTDLCPITTALQKLFSVLSTWEPKGDLKLDISIYSPSDSQHWFKYLTFMHDAPSAMLGGSKTEQMMSNQVFHDPQHGWVAGFRHSDPPEAALRKVFHSVMEEGPFDSEQLEFQWWDQLPPVPAVTSLLLRQQNRRRWLPSSLAHMFARFPRLQEVHYEPWREWDRFIQRETDQRYRYLFDSIQRFNKSLKRLMVFENFNQQYPAITQRYLRRADLDRCDSTRQPAPAVGRNVALASLKLEHLAASFIVDASHFFKFEASWEWPNLSSLVLTSRLLTPDENLTEIEAMLQAAAAAAIKMPQLETMEIWNGRKGLASLFKYQASRKMQQAMITWRGTWKLIMEPSVIQAWEAVIYRYDGWRLNLVQEWLDEAAIKSHGDAIHYLMLSSQVIRPISLKQIRIEQSVMEDMEIV</sequence>
<protein>
    <recommendedName>
        <fullName evidence="1">DUF6546 domain-containing protein</fullName>
    </recommendedName>
</protein>
<dbReference type="AlphaFoldDB" id="A0A194WDM4"/>
<proteinExistence type="predicted"/>
<evidence type="ECO:0000313" key="3">
    <source>
        <dbReference type="Proteomes" id="UP000078559"/>
    </source>
</evidence>
<dbReference type="InterPro" id="IPR046676">
    <property type="entry name" value="DUF6546"/>
</dbReference>
<accession>A0A194WDM4</accession>
<dbReference type="EMBL" id="CM003109">
    <property type="protein sequence ID" value="KUI74213.1"/>
    <property type="molecule type" value="Genomic_DNA"/>
</dbReference>
<name>A0A194WDM4_CYTMA</name>
<dbReference type="Proteomes" id="UP000078559">
    <property type="component" value="Chromosome 12"/>
</dbReference>
<gene>
    <name evidence="2" type="ORF">VM1G_10058</name>
</gene>
<evidence type="ECO:0000313" key="2">
    <source>
        <dbReference type="EMBL" id="KUI74213.1"/>
    </source>
</evidence>
<reference evidence="2" key="1">
    <citation type="submission" date="2014-12" db="EMBL/GenBank/DDBJ databases">
        <title>Genome Sequence of Valsa Canker Pathogens Uncovers a Specific Adaption of Colonization on Woody Bark.</title>
        <authorList>
            <person name="Yin Z."/>
            <person name="Liu H."/>
            <person name="Gao X."/>
            <person name="Li Z."/>
            <person name="Song N."/>
            <person name="Ke X."/>
            <person name="Dai Q."/>
            <person name="Wu Y."/>
            <person name="Sun Y."/>
            <person name="Xu J.-R."/>
            <person name="Kang Z.K."/>
            <person name="Wang L."/>
            <person name="Huang L."/>
        </authorList>
    </citation>
    <scope>NUCLEOTIDE SEQUENCE [LARGE SCALE GENOMIC DNA]</scope>
    <source>
        <strain evidence="2">03-8</strain>
    </source>
</reference>
<evidence type="ECO:0000259" key="1">
    <source>
        <dbReference type="Pfam" id="PF20183"/>
    </source>
</evidence>
<keyword evidence="3" id="KW-1185">Reference proteome</keyword>
<dbReference type="Pfam" id="PF20183">
    <property type="entry name" value="DUF6546"/>
    <property type="match status" value="1"/>
</dbReference>
<dbReference type="OrthoDB" id="4802432at2759"/>
<feature type="domain" description="DUF6546" evidence="1">
    <location>
        <begin position="301"/>
        <end position="504"/>
    </location>
</feature>
<organism evidence="2 3">
    <name type="scientific">Cytospora mali</name>
    <name type="common">Apple Valsa canker fungus</name>
    <name type="synonym">Valsa mali</name>
    <dbReference type="NCBI Taxonomy" id="578113"/>
    <lineage>
        <taxon>Eukaryota</taxon>
        <taxon>Fungi</taxon>
        <taxon>Dikarya</taxon>
        <taxon>Ascomycota</taxon>
        <taxon>Pezizomycotina</taxon>
        <taxon>Sordariomycetes</taxon>
        <taxon>Sordariomycetidae</taxon>
        <taxon>Diaporthales</taxon>
        <taxon>Cytosporaceae</taxon>
        <taxon>Cytospora</taxon>
    </lineage>
</organism>